<dbReference type="Pfam" id="PF05135">
    <property type="entry name" value="Phage_connect_1"/>
    <property type="match status" value="1"/>
</dbReference>
<evidence type="ECO:0000313" key="2">
    <source>
        <dbReference type="Proteomes" id="UP000183997"/>
    </source>
</evidence>
<dbReference type="RefSeq" id="WP_072913300.1">
    <property type="nucleotide sequence ID" value="NZ_FRAR01000013.1"/>
</dbReference>
<dbReference type="EMBL" id="FRAR01000013">
    <property type="protein sequence ID" value="SHK42221.1"/>
    <property type="molecule type" value="Genomic_DNA"/>
</dbReference>
<dbReference type="InterPro" id="IPR053746">
    <property type="entry name" value="Viral_HT_Connector_Assembly"/>
</dbReference>
<dbReference type="OrthoDB" id="2611623at2"/>
<keyword evidence="2" id="KW-1185">Reference proteome</keyword>
<name>A0A1M6SBW5_9FIRM</name>
<dbReference type="Proteomes" id="UP000183997">
    <property type="component" value="Unassembled WGS sequence"/>
</dbReference>
<sequence length="99" mass="10973">MLDLIKELLGIDLLDTSKDNILNHYLNKSQNAIKSYCNIDLIPESLNGLVVDLAIFFYKNRDSQGVIQQSQGSRSKTIVDGIPESIKSCLPLPKIKVVG</sequence>
<organism evidence="1 2">
    <name type="scientific">Desulforamulus aeronauticus DSM 10349</name>
    <dbReference type="NCBI Taxonomy" id="1121421"/>
    <lineage>
        <taxon>Bacteria</taxon>
        <taxon>Bacillati</taxon>
        <taxon>Bacillota</taxon>
        <taxon>Clostridia</taxon>
        <taxon>Eubacteriales</taxon>
        <taxon>Peptococcaceae</taxon>
        <taxon>Desulforamulus</taxon>
    </lineage>
</organism>
<evidence type="ECO:0000313" key="1">
    <source>
        <dbReference type="EMBL" id="SHK42221.1"/>
    </source>
</evidence>
<accession>A0A1M6SBW5</accession>
<protein>
    <submittedName>
        <fullName evidence="1">Phage gp6-like head-tail connector protein</fullName>
    </submittedName>
</protein>
<proteinExistence type="predicted"/>
<dbReference type="AlphaFoldDB" id="A0A1M6SBW5"/>
<reference evidence="2" key="1">
    <citation type="submission" date="2016-11" db="EMBL/GenBank/DDBJ databases">
        <authorList>
            <person name="Varghese N."/>
            <person name="Submissions S."/>
        </authorList>
    </citation>
    <scope>NUCLEOTIDE SEQUENCE [LARGE SCALE GENOMIC DNA]</scope>
    <source>
        <strain evidence="2">DSM 10349</strain>
    </source>
</reference>
<dbReference type="Gene3D" id="1.10.246.150">
    <property type="match status" value="1"/>
</dbReference>
<dbReference type="InterPro" id="IPR021146">
    <property type="entry name" value="Phage_gp6-like_head-tail"/>
</dbReference>
<dbReference type="STRING" id="1121421.SAMN02745123_01795"/>
<gene>
    <name evidence="1" type="ORF">SAMN02745123_01795</name>
</gene>